<proteinExistence type="predicted"/>
<evidence type="ECO:0000313" key="2">
    <source>
        <dbReference type="EMBL" id="GGN91980.1"/>
    </source>
</evidence>
<dbReference type="InterPro" id="IPR005835">
    <property type="entry name" value="NTP_transferase_dom"/>
</dbReference>
<comment type="caution">
    <text evidence="2">The sequence shown here is derived from an EMBL/GenBank/DDBJ whole genome shotgun (WGS) entry which is preliminary data.</text>
</comment>
<dbReference type="PANTHER" id="PTHR42883">
    <property type="entry name" value="GLUCOSE-1-PHOSPHATE THYMIDYLTRANSFERASE"/>
    <property type="match status" value="1"/>
</dbReference>
<dbReference type="Pfam" id="PF00132">
    <property type="entry name" value="Hexapep"/>
    <property type="match status" value="1"/>
</dbReference>
<dbReference type="NCBIfam" id="TIGR01208">
    <property type="entry name" value="rmlA_long"/>
    <property type="match status" value="1"/>
</dbReference>
<evidence type="ECO:0000313" key="3">
    <source>
        <dbReference type="Proteomes" id="UP000605784"/>
    </source>
</evidence>
<dbReference type="CDD" id="cd04189">
    <property type="entry name" value="G1P_TT_long"/>
    <property type="match status" value="1"/>
</dbReference>
<accession>A0A830GJJ7</accession>
<protein>
    <submittedName>
        <fullName evidence="2">Glucose-1-phosphate thymidylyltransferase</fullName>
    </submittedName>
</protein>
<name>A0A830GJJ7_9EURY</name>
<reference evidence="2" key="1">
    <citation type="journal article" date="2014" name="Int. J. Syst. Evol. Microbiol.">
        <title>Complete genome sequence of Corynebacterium casei LMG S-19264T (=DSM 44701T), isolated from a smear-ripened cheese.</title>
        <authorList>
            <consortium name="US DOE Joint Genome Institute (JGI-PGF)"/>
            <person name="Walter F."/>
            <person name="Albersmeier A."/>
            <person name="Kalinowski J."/>
            <person name="Ruckert C."/>
        </authorList>
    </citation>
    <scope>NUCLEOTIDE SEQUENCE</scope>
    <source>
        <strain evidence="2">JCM 17820</strain>
    </source>
</reference>
<keyword evidence="3" id="KW-1185">Reference proteome</keyword>
<dbReference type="InterPro" id="IPR005908">
    <property type="entry name" value="G1P_thy_trans_l"/>
</dbReference>
<dbReference type="Gene3D" id="3.90.550.10">
    <property type="entry name" value="Spore Coat Polysaccharide Biosynthesis Protein SpsA, Chain A"/>
    <property type="match status" value="1"/>
</dbReference>
<dbReference type="InterPro" id="IPR029044">
    <property type="entry name" value="Nucleotide-diphossugar_trans"/>
</dbReference>
<dbReference type="PANTHER" id="PTHR42883:SF2">
    <property type="entry name" value="THYMIDYLYLTRANSFERASE"/>
    <property type="match status" value="1"/>
</dbReference>
<dbReference type="GO" id="GO:0016740">
    <property type="term" value="F:transferase activity"/>
    <property type="evidence" value="ECO:0007669"/>
    <property type="project" value="UniProtKB-KW"/>
</dbReference>
<sequence length="359" mass="38724">MTMKGIILAGGTGSRLRPITHTGPKQLVPVANKPVMEYAIEDLRDAGVTEIGIVLGDKGRDEIQAYFGDGSDYDVDLTYIVQGEPLGLAHAVGCTRDFVGDDSFVVYLGDDLMREGIEDLVADFDSSTYAAGIGLQEVNEPSRYGIVDIGDNGDVVGLVEKPDDPPSNLALIGIYVFTPAIFEQIEALEPSWRGELEITEAIQGLLEDGHRVQSHTVHGWWKDTGKPEDVLHANRLVLDAIEKDIRGEIEDDENIRGRIDLGEGSVIEAGAVIRGPVSIGENTRIGANAYIGPYTSIGSDSEIDNVHLESSVTIGDNKITANRTIVDSLIGRHATLINNENKKPKGDRLVVGQNSSLEL</sequence>
<dbReference type="Proteomes" id="UP000605784">
    <property type="component" value="Unassembled WGS sequence"/>
</dbReference>
<dbReference type="EMBL" id="BMOU01000002">
    <property type="protein sequence ID" value="GGN91980.1"/>
    <property type="molecule type" value="Genomic_DNA"/>
</dbReference>
<dbReference type="SUPFAM" id="SSF53448">
    <property type="entry name" value="Nucleotide-diphospho-sugar transferases"/>
    <property type="match status" value="1"/>
</dbReference>
<organism evidence="2 3">
    <name type="scientific">Haloarcula pellucida</name>
    <dbReference type="NCBI Taxonomy" id="1427151"/>
    <lineage>
        <taxon>Archaea</taxon>
        <taxon>Methanobacteriati</taxon>
        <taxon>Methanobacteriota</taxon>
        <taxon>Stenosarchaea group</taxon>
        <taxon>Halobacteria</taxon>
        <taxon>Halobacteriales</taxon>
        <taxon>Haloarculaceae</taxon>
        <taxon>Haloarcula</taxon>
    </lineage>
</organism>
<keyword evidence="2" id="KW-0808">Transferase</keyword>
<evidence type="ECO:0000259" key="1">
    <source>
        <dbReference type="Pfam" id="PF00483"/>
    </source>
</evidence>
<feature type="domain" description="Nucleotidyl transferase" evidence="1">
    <location>
        <begin position="4"/>
        <end position="238"/>
    </location>
</feature>
<dbReference type="AlphaFoldDB" id="A0A830GJJ7"/>
<dbReference type="Gene3D" id="2.160.10.10">
    <property type="entry name" value="Hexapeptide repeat proteins"/>
    <property type="match status" value="1"/>
</dbReference>
<dbReference type="Pfam" id="PF00483">
    <property type="entry name" value="NTP_transferase"/>
    <property type="match status" value="1"/>
</dbReference>
<dbReference type="InterPro" id="IPR001451">
    <property type="entry name" value="Hexapep"/>
</dbReference>
<reference evidence="2" key="2">
    <citation type="submission" date="2020-09" db="EMBL/GenBank/DDBJ databases">
        <authorList>
            <person name="Sun Q."/>
            <person name="Ohkuma M."/>
        </authorList>
    </citation>
    <scope>NUCLEOTIDE SEQUENCE</scope>
    <source>
        <strain evidence="2">JCM 17820</strain>
    </source>
</reference>
<gene>
    <name evidence="2" type="ORF">GCM10009030_15660</name>
</gene>